<sequence>MKITCTYNFKTTTIYSIALFLGLCVLVSCTSKQKTGLPKDLMVSEHITKEAIAKSWNLLQQGQQMAEQGKSIAEILKILPDSTLVQTNANTLLFHIKGSVPMLVELPNNNSKNKKKYKGGGSRAIPLNMRSSYLTATYTSTLFNEGSENVNILAYEKGEDKRQQKKALILSPFINDFGNYDDGILAKKYLEKNKNYNGNVVFKSKNLTLKDFQNFGDYDLVHISTHGIRFCDPVSFANGGIEIVSGGDSNYCRTLIDTGIKHGLDTDVEINTFLSENPELRNLIVIADEQISLRSSFFDYYYSNKDLSDKIWVFSACELGQRSDLATSINNVLSNSHFFYWLNTVETEDAIKTFDVFYKNLITEGLDAQKSFEEIPLLLKTKLPSEFNDSIKTTTELIHLQTGSPRHGIEIIEMWHPEDKKPITQDVFYPVVGDFGDGVDETLTLKVQLKGYTKDEFEAQQMTISLKVDDNMVLSKQSFLPSTESTIEVKDLEKHEYGVEVTINDIPIPDLGEKMKITLTAYIYLNEENFSVHKERVTIKADGVKATMTGSGNTMVLTFDDKRRAQKIESAQMPSDAYTDDSGYMYISTPKQGWVKMHVGKFMGNAMPMVPIPANPALNEMVSSSGTNSGMFFPITQWGLQFRKVAFENNTNFKKQLVNCDKAEKCTKFIGIAGQESGVTALFSPGGRLKELNFNGVKITYEYGDYTVILPEAKEISLGI</sequence>
<evidence type="ECO:0000313" key="2">
    <source>
        <dbReference type="Proteomes" id="UP000270856"/>
    </source>
</evidence>
<organism evidence="1 2">
    <name type="scientific">Aureibaculum marinum</name>
    <dbReference type="NCBI Taxonomy" id="2487930"/>
    <lineage>
        <taxon>Bacteria</taxon>
        <taxon>Pseudomonadati</taxon>
        <taxon>Bacteroidota</taxon>
        <taxon>Flavobacteriia</taxon>
        <taxon>Flavobacteriales</taxon>
        <taxon>Flavobacteriaceae</taxon>
        <taxon>Aureibaculum</taxon>
    </lineage>
</organism>
<accession>A0A3N4NK79</accession>
<gene>
    <name evidence="1" type="ORF">EGM88_09670</name>
</gene>
<evidence type="ECO:0008006" key="3">
    <source>
        <dbReference type="Google" id="ProtNLM"/>
    </source>
</evidence>
<comment type="caution">
    <text evidence="1">The sequence shown here is derived from an EMBL/GenBank/DDBJ whole genome shotgun (WGS) entry which is preliminary data.</text>
</comment>
<reference evidence="1 2" key="1">
    <citation type="submission" date="2018-11" db="EMBL/GenBank/DDBJ databases">
        <title>Aureibaculum marinum gen. nov., sp. nov., a member of the family Flavobacteriaceae isolated from the Bohai Sea.</title>
        <authorList>
            <person name="Ji X."/>
        </authorList>
    </citation>
    <scope>NUCLEOTIDE SEQUENCE [LARGE SCALE GENOMIC DNA]</scope>
    <source>
        <strain evidence="1 2">BH-SD17</strain>
    </source>
</reference>
<dbReference type="RefSeq" id="WP_123897951.1">
    <property type="nucleotide sequence ID" value="NZ_RPFJ01000011.1"/>
</dbReference>
<dbReference type="PROSITE" id="PS51257">
    <property type="entry name" value="PROKAR_LIPOPROTEIN"/>
    <property type="match status" value="1"/>
</dbReference>
<dbReference type="Proteomes" id="UP000270856">
    <property type="component" value="Unassembled WGS sequence"/>
</dbReference>
<protein>
    <recommendedName>
        <fullName evidence="3">CHAT domain-containing protein</fullName>
    </recommendedName>
</protein>
<dbReference type="EMBL" id="RPFJ01000011">
    <property type="protein sequence ID" value="RPD96621.1"/>
    <property type="molecule type" value="Genomic_DNA"/>
</dbReference>
<dbReference type="OrthoDB" id="1412026at2"/>
<dbReference type="AlphaFoldDB" id="A0A3N4NK79"/>
<evidence type="ECO:0000313" key="1">
    <source>
        <dbReference type="EMBL" id="RPD96621.1"/>
    </source>
</evidence>
<name>A0A3N4NK79_9FLAO</name>
<proteinExistence type="predicted"/>
<keyword evidence="2" id="KW-1185">Reference proteome</keyword>